<evidence type="ECO:0000313" key="2">
    <source>
        <dbReference type="EMBL" id="ADL35711.1"/>
    </source>
</evidence>
<dbReference type="PROSITE" id="PS01125">
    <property type="entry name" value="ROK"/>
    <property type="match status" value="1"/>
</dbReference>
<dbReference type="KEGG" id="bpb:bpr_III021"/>
<keyword evidence="2" id="KW-0808">Transferase</keyword>
<dbReference type="AlphaFoldDB" id="E0S2S9"/>
<name>E0S2S9_BUTPB</name>
<dbReference type="STRING" id="515622.bpr_III021"/>
<protein>
    <submittedName>
        <fullName evidence="2">Carbohydrate kinase ROK family</fullName>
    </submittedName>
</protein>
<dbReference type="SUPFAM" id="SSF53067">
    <property type="entry name" value="Actin-like ATPase domain"/>
    <property type="match status" value="1"/>
</dbReference>
<dbReference type="InterPro" id="IPR000600">
    <property type="entry name" value="ROK"/>
</dbReference>
<dbReference type="Pfam" id="PF00480">
    <property type="entry name" value="ROK"/>
    <property type="match status" value="1"/>
</dbReference>
<dbReference type="eggNOG" id="COG1940">
    <property type="taxonomic scope" value="Bacteria"/>
</dbReference>
<dbReference type="Gene3D" id="3.30.420.40">
    <property type="match status" value="2"/>
</dbReference>
<keyword evidence="2" id="KW-0418">Kinase</keyword>
<keyword evidence="3" id="KW-1185">Reference proteome</keyword>
<proteinExistence type="inferred from homology"/>
<organism evidence="2 3">
    <name type="scientific">Butyrivibrio proteoclasticus (strain ATCC 51982 / DSM 14932 / B316)</name>
    <name type="common">Clostridium proteoclasticum</name>
    <dbReference type="NCBI Taxonomy" id="515622"/>
    <lineage>
        <taxon>Bacteria</taxon>
        <taxon>Bacillati</taxon>
        <taxon>Bacillota</taxon>
        <taxon>Clostridia</taxon>
        <taxon>Lachnospirales</taxon>
        <taxon>Lachnospiraceae</taxon>
        <taxon>Butyrivibrio</taxon>
    </lineage>
</organism>
<dbReference type="InterPro" id="IPR049874">
    <property type="entry name" value="ROK_cs"/>
</dbReference>
<accession>E0S2S9</accession>
<dbReference type="PANTHER" id="PTHR18964">
    <property type="entry name" value="ROK (REPRESSOR, ORF, KINASE) FAMILY"/>
    <property type="match status" value="1"/>
</dbReference>
<gene>
    <name evidence="2" type="ordered locus">bpr_III021</name>
</gene>
<sequence length="322" mass="34602">MFRIGIDIGGTNIAAGIVDESYKIVKKKTIKTRNVSTPSEMIQAIAGLVKDLMKSAMVKADMVTAIGVGVPGTLDPESGKVLYANNLGFEDVPFLTELKKALGEELADKVYFDNDANAAAIGEYITGDYNAKNFVMMTIGTGIGGGVIINGRVLRGCNYAAAEFGHMTINFDGVDCNCGRKGCFEDYASVEGLMNLAWEASRSSSGKKSLLGKVSKREELDGEIFFDAVRKGDKVAKKVLDEYLFYLSEGIINIINIFQPDVLTLSGGITKAADLYLDKLKDLVSKGIYSRNSSKNTEIMLSKGISDSGDIGIIGAALIYKM</sequence>
<dbReference type="RefSeq" id="WP_013282363.1">
    <property type="nucleotide sequence ID" value="NC_014388.1"/>
</dbReference>
<reference evidence="2 3" key="1">
    <citation type="journal article" date="2010" name="PLoS ONE">
        <title>The glycobiome of the rumen bacterium Butyrivibrio proteoclasticus B316(T) highlights adaptation to a polysaccharide-rich environment.</title>
        <authorList>
            <person name="Kelly W.J."/>
            <person name="Leahy S.C."/>
            <person name="Altermann E."/>
            <person name="Yeoman C.J."/>
            <person name="Dunne J.C."/>
            <person name="Kong Z."/>
            <person name="Pacheco D.M."/>
            <person name="Li D."/>
            <person name="Noel S.J."/>
            <person name="Moon C.D."/>
            <person name="Cookson A.L."/>
            <person name="Attwood G.T."/>
        </authorList>
    </citation>
    <scope>NUCLEOTIDE SEQUENCE [LARGE SCALE GENOMIC DNA]</scope>
    <source>
        <strain evidence="3">ATCC 51982 / DSM 14932 / B316</strain>
    </source>
</reference>
<comment type="similarity">
    <text evidence="1">Belongs to the ROK (NagC/XylR) family.</text>
</comment>
<evidence type="ECO:0000256" key="1">
    <source>
        <dbReference type="ARBA" id="ARBA00006479"/>
    </source>
</evidence>
<dbReference type="EMBL" id="CP001811">
    <property type="protein sequence ID" value="ADL35711.1"/>
    <property type="molecule type" value="Genomic_DNA"/>
</dbReference>
<dbReference type="PANTHER" id="PTHR18964:SF149">
    <property type="entry name" value="BIFUNCTIONAL UDP-N-ACETYLGLUCOSAMINE 2-EPIMERASE_N-ACETYLMANNOSAMINE KINASE"/>
    <property type="match status" value="1"/>
</dbReference>
<evidence type="ECO:0000313" key="3">
    <source>
        <dbReference type="Proteomes" id="UP000001299"/>
    </source>
</evidence>
<dbReference type="InterPro" id="IPR043129">
    <property type="entry name" value="ATPase_NBD"/>
</dbReference>
<dbReference type="HOGENOM" id="CLU_036604_0_4_9"/>
<dbReference type="Proteomes" id="UP000001299">
    <property type="component" value="Chromosome 2"/>
</dbReference>
<dbReference type="GO" id="GO:0016301">
    <property type="term" value="F:kinase activity"/>
    <property type="evidence" value="ECO:0007669"/>
    <property type="project" value="UniProtKB-KW"/>
</dbReference>